<dbReference type="OrthoDB" id="10060990at2759"/>
<evidence type="ECO:0000313" key="2">
    <source>
        <dbReference type="Proteomes" id="UP000507470"/>
    </source>
</evidence>
<evidence type="ECO:0000313" key="1">
    <source>
        <dbReference type="EMBL" id="CAC5392074.1"/>
    </source>
</evidence>
<protein>
    <submittedName>
        <fullName evidence="1">Uncharacterized protein</fullName>
    </submittedName>
</protein>
<name>A0A6J8CAG5_MYTCO</name>
<dbReference type="Proteomes" id="UP000507470">
    <property type="component" value="Unassembled WGS sequence"/>
</dbReference>
<dbReference type="InterPro" id="IPR012337">
    <property type="entry name" value="RNaseH-like_sf"/>
</dbReference>
<dbReference type="SUPFAM" id="SSF53098">
    <property type="entry name" value="Ribonuclease H-like"/>
    <property type="match status" value="1"/>
</dbReference>
<keyword evidence="2" id="KW-1185">Reference proteome</keyword>
<dbReference type="AlphaFoldDB" id="A0A6J8CAG5"/>
<dbReference type="PANTHER" id="PTHR46880">
    <property type="entry name" value="RAS-ASSOCIATING DOMAIN-CONTAINING PROTEIN"/>
    <property type="match status" value="1"/>
</dbReference>
<organism evidence="1 2">
    <name type="scientific">Mytilus coruscus</name>
    <name type="common">Sea mussel</name>
    <dbReference type="NCBI Taxonomy" id="42192"/>
    <lineage>
        <taxon>Eukaryota</taxon>
        <taxon>Metazoa</taxon>
        <taxon>Spiralia</taxon>
        <taxon>Lophotrochozoa</taxon>
        <taxon>Mollusca</taxon>
        <taxon>Bivalvia</taxon>
        <taxon>Autobranchia</taxon>
        <taxon>Pteriomorphia</taxon>
        <taxon>Mytilida</taxon>
        <taxon>Mytiloidea</taxon>
        <taxon>Mytilidae</taxon>
        <taxon>Mytilinae</taxon>
        <taxon>Mytilus</taxon>
    </lineage>
</organism>
<gene>
    <name evidence="1" type="ORF">MCOR_27040</name>
</gene>
<accession>A0A6J8CAG5</accession>
<dbReference type="PANTHER" id="PTHR46880:SF5">
    <property type="entry name" value="DUF4371 DOMAIN-CONTAINING PROTEIN"/>
    <property type="match status" value="1"/>
</dbReference>
<dbReference type="EMBL" id="CACVKT020004897">
    <property type="protein sequence ID" value="CAC5392074.1"/>
    <property type="molecule type" value="Genomic_DNA"/>
</dbReference>
<proteinExistence type="predicted"/>
<reference evidence="1 2" key="1">
    <citation type="submission" date="2020-06" db="EMBL/GenBank/DDBJ databases">
        <authorList>
            <person name="Li R."/>
            <person name="Bekaert M."/>
        </authorList>
    </citation>
    <scope>NUCLEOTIDE SEQUENCE [LARGE SCALE GENOMIC DNA]</scope>
    <source>
        <strain evidence="2">wild</strain>
    </source>
</reference>
<sequence>MAQQSTLARFFSGIPQKRKFDSQSESKVKYEQKRKPRVFIESWKKEFDGIEDSPNGMICSFCTKFPLLADKTSSLFTGNTGYRIDSVRSHFSSEKHEQCSKANYAAQRRENEEHFEGPIDVAIRKISEKNSKLLVYMFNTAYCVMKEELPFTLYPTMLKLQVKNGSDLSRLKSYQTDKACARFAPFIADAIRDPIKEKIENCKALSIMYDGATDVSISEVEIIYVRLLDDGNPKDFFIGLQDLEHAHADGVFTAIDTAMNSHGNDNWKAKLVGGGSDGASVNIGRNNSVATRLSAGQPYVLNVHCVAHRLELSILNAIKTNPMLVTVQDMLKKIYKHYHYSPKALRELRAIAESLDEKSVKPTNLGGTRWVPHISAAIKCLLKNYVVILSHFEHVSSQGRATPEVVGRATFLSKKMKDYKVLTFMFFIDDLLKIVSILSLQFQKDGATCLDFLDSPQTATMHLVQLRQAPGTKLQELLDNIEHRDNNAFYKDNKLSSYAQFNYGPFQAIIDVVVDKVSGRLENPNDPTKAIL</sequence>